<name>A0A9P4NAI6_9PLEO</name>
<evidence type="ECO:0000313" key="2">
    <source>
        <dbReference type="EMBL" id="KAF2269659.1"/>
    </source>
</evidence>
<keyword evidence="3" id="KW-1185">Reference proteome</keyword>
<organism evidence="2 3">
    <name type="scientific">Lojkania enalia</name>
    <dbReference type="NCBI Taxonomy" id="147567"/>
    <lineage>
        <taxon>Eukaryota</taxon>
        <taxon>Fungi</taxon>
        <taxon>Dikarya</taxon>
        <taxon>Ascomycota</taxon>
        <taxon>Pezizomycotina</taxon>
        <taxon>Dothideomycetes</taxon>
        <taxon>Pleosporomycetidae</taxon>
        <taxon>Pleosporales</taxon>
        <taxon>Pleosporales incertae sedis</taxon>
        <taxon>Lojkania</taxon>
    </lineage>
</organism>
<comment type="caution">
    <text evidence="2">The sequence shown here is derived from an EMBL/GenBank/DDBJ whole genome shotgun (WGS) entry which is preliminary data.</text>
</comment>
<dbReference type="EMBL" id="ML986581">
    <property type="protein sequence ID" value="KAF2269659.1"/>
    <property type="molecule type" value="Genomic_DNA"/>
</dbReference>
<feature type="region of interest" description="Disordered" evidence="1">
    <location>
        <begin position="82"/>
        <end position="105"/>
    </location>
</feature>
<evidence type="ECO:0000256" key="1">
    <source>
        <dbReference type="SAM" id="MobiDB-lite"/>
    </source>
</evidence>
<protein>
    <submittedName>
        <fullName evidence="2">Uncharacterized protein</fullName>
    </submittedName>
</protein>
<proteinExistence type="predicted"/>
<evidence type="ECO:0000313" key="3">
    <source>
        <dbReference type="Proteomes" id="UP000800093"/>
    </source>
</evidence>
<sequence length="105" mass="11282">MPILFLVNLRGTRIQNSCLFLLLHAFAVASRLYVDGLKVRALRKPSRFPLLLVVGPGVCTQARELLLQVSSLAVSYSVTVSKSSSTSQPHPVCGTGVSNNSISLD</sequence>
<accession>A0A9P4NAI6</accession>
<reference evidence="3" key="1">
    <citation type="journal article" date="2020" name="Stud. Mycol.">
        <title>101 Dothideomycetes genomes: A test case for predicting lifestyles and emergence of pathogens.</title>
        <authorList>
            <person name="Haridas S."/>
            <person name="Albert R."/>
            <person name="Binder M."/>
            <person name="Bloem J."/>
            <person name="LaButti K."/>
            <person name="Salamov A."/>
            <person name="Andreopoulos B."/>
            <person name="Baker S."/>
            <person name="Barry K."/>
            <person name="Bills G."/>
            <person name="Bluhm B."/>
            <person name="Cannon C."/>
            <person name="Castanera R."/>
            <person name="Culley D."/>
            <person name="Daum C."/>
            <person name="Ezra D."/>
            <person name="Gonzalez J."/>
            <person name="Henrissat B."/>
            <person name="Kuo A."/>
            <person name="Liang C."/>
            <person name="Lipzen A."/>
            <person name="Lutzoni F."/>
            <person name="Magnuson J."/>
            <person name="Mondo S."/>
            <person name="Nolan M."/>
            <person name="Ohm R."/>
            <person name="Pangilinan J."/>
            <person name="Park H.-J."/>
            <person name="Ramirez L."/>
            <person name="Alfaro M."/>
            <person name="Sun H."/>
            <person name="Tritt A."/>
            <person name="Yoshinaga Y."/>
            <person name="Zwiers L.-H."/>
            <person name="Turgeon B."/>
            <person name="Goodwin S."/>
            <person name="Spatafora J."/>
            <person name="Crous P."/>
            <person name="Grigoriev I."/>
        </authorList>
    </citation>
    <scope>NUCLEOTIDE SEQUENCE [LARGE SCALE GENOMIC DNA]</scope>
    <source>
        <strain evidence="3">CBS 304.66</strain>
    </source>
</reference>
<dbReference type="Proteomes" id="UP000800093">
    <property type="component" value="Unassembled WGS sequence"/>
</dbReference>
<dbReference type="AlphaFoldDB" id="A0A9P4NAI6"/>
<feature type="compositionally biased region" description="Polar residues" evidence="1">
    <location>
        <begin position="96"/>
        <end position="105"/>
    </location>
</feature>
<gene>
    <name evidence="2" type="ORF">CC78DRAFT_236772</name>
</gene>